<dbReference type="PANTHER" id="PTHR11431:SF127">
    <property type="entry name" value="BACTERIAL NON-HEME FERRITIN"/>
    <property type="match status" value="1"/>
</dbReference>
<evidence type="ECO:0000256" key="4">
    <source>
        <dbReference type="ARBA" id="ARBA00023004"/>
    </source>
</evidence>
<accession>A0ABY7U4F8</accession>
<evidence type="ECO:0000313" key="7">
    <source>
        <dbReference type="EMBL" id="WCZ31549.1"/>
    </source>
</evidence>
<dbReference type="Gene3D" id="1.20.1260.10">
    <property type="match status" value="1"/>
</dbReference>
<evidence type="ECO:0000313" key="8">
    <source>
        <dbReference type="Proteomes" id="UP001220064"/>
    </source>
</evidence>
<dbReference type="RefSeq" id="WP_022863167.1">
    <property type="nucleotide sequence ID" value="NZ_ATVG01000007.1"/>
</dbReference>
<feature type="domain" description="Ferritin-like diiron" evidence="6">
    <location>
        <begin position="1"/>
        <end position="144"/>
    </location>
</feature>
<dbReference type="InterPro" id="IPR012347">
    <property type="entry name" value="Ferritin-like"/>
</dbReference>
<gene>
    <name evidence="7" type="primary">ftnA</name>
    <name evidence="7" type="ORF">CMASS_00390</name>
</gene>
<dbReference type="SUPFAM" id="SSF47240">
    <property type="entry name" value="Ferritin-like"/>
    <property type="match status" value="1"/>
</dbReference>
<dbReference type="InterPro" id="IPR009040">
    <property type="entry name" value="Ferritin-like_diiron"/>
</dbReference>
<dbReference type="GO" id="GO:0004322">
    <property type="term" value="F:ferroxidase activity"/>
    <property type="evidence" value="ECO:0007669"/>
    <property type="project" value="UniProtKB-EC"/>
</dbReference>
<evidence type="ECO:0000256" key="5">
    <source>
        <dbReference type="RuleBase" id="RU361145"/>
    </source>
</evidence>
<dbReference type="InterPro" id="IPR008331">
    <property type="entry name" value="Ferritin_DPS_dom"/>
</dbReference>
<protein>
    <recommendedName>
        <fullName evidence="5">Ferritin</fullName>
    </recommendedName>
</protein>
<dbReference type="Pfam" id="PF00210">
    <property type="entry name" value="Ferritin"/>
    <property type="match status" value="1"/>
</dbReference>
<reference evidence="7 8" key="1">
    <citation type="submission" date="2020-10" db="EMBL/GenBank/DDBJ databases">
        <title>Complete genome sequence of Corynebacterium massiliense DSM 45435, type strain of Corynebacterium massiliense.</title>
        <authorList>
            <person name="Busche T."/>
            <person name="Kalinowski J."/>
            <person name="Ruckert C."/>
        </authorList>
    </citation>
    <scope>NUCLEOTIDE SEQUENCE [LARGE SCALE GENOMIC DNA]</scope>
    <source>
        <strain evidence="7 8">DSM 45435</strain>
    </source>
</reference>
<dbReference type="PANTHER" id="PTHR11431">
    <property type="entry name" value="FERRITIN"/>
    <property type="match status" value="1"/>
</dbReference>
<evidence type="ECO:0000256" key="2">
    <source>
        <dbReference type="ARBA" id="ARBA00022723"/>
    </source>
</evidence>
<organism evidence="7 8">
    <name type="scientific">Corynebacterium massiliense DSM 45435</name>
    <dbReference type="NCBI Taxonomy" id="1121364"/>
    <lineage>
        <taxon>Bacteria</taxon>
        <taxon>Bacillati</taxon>
        <taxon>Actinomycetota</taxon>
        <taxon>Actinomycetes</taxon>
        <taxon>Mycobacteriales</taxon>
        <taxon>Corynebacteriaceae</taxon>
        <taxon>Corynebacterium</taxon>
    </lineage>
</organism>
<dbReference type="InterPro" id="IPR009078">
    <property type="entry name" value="Ferritin-like_SF"/>
</dbReference>
<evidence type="ECO:0000259" key="6">
    <source>
        <dbReference type="PROSITE" id="PS50905"/>
    </source>
</evidence>
<dbReference type="InterPro" id="IPR041719">
    <property type="entry name" value="Ferritin_prok"/>
</dbReference>
<keyword evidence="3 7" id="KW-0560">Oxidoreductase</keyword>
<keyword evidence="4 5" id="KW-0408">Iron</keyword>
<dbReference type="CDD" id="cd01055">
    <property type="entry name" value="Nonheme_Ferritin"/>
    <property type="match status" value="1"/>
</dbReference>
<name>A0ABY7U4F8_9CORY</name>
<keyword evidence="1 5" id="KW-0409">Iron storage</keyword>
<dbReference type="Proteomes" id="UP001220064">
    <property type="component" value="Chromosome"/>
</dbReference>
<keyword evidence="8" id="KW-1185">Reference proteome</keyword>
<evidence type="ECO:0000256" key="1">
    <source>
        <dbReference type="ARBA" id="ARBA00022434"/>
    </source>
</evidence>
<dbReference type="InterPro" id="IPR001519">
    <property type="entry name" value="Ferritin"/>
</dbReference>
<dbReference type="EMBL" id="CP063189">
    <property type="protein sequence ID" value="WCZ31549.1"/>
    <property type="molecule type" value="Genomic_DNA"/>
</dbReference>
<proteinExistence type="predicted"/>
<keyword evidence="2 5" id="KW-0479">Metal-binding</keyword>
<evidence type="ECO:0000256" key="3">
    <source>
        <dbReference type="ARBA" id="ARBA00023002"/>
    </source>
</evidence>
<dbReference type="PROSITE" id="PS50905">
    <property type="entry name" value="FERRITIN_LIKE"/>
    <property type="match status" value="1"/>
</dbReference>
<sequence length="161" mass="18475">MHEKLQDIINKQVNSEHEAALVYTQLAYEMDNLSLLGMRDWFKNQAAEEREHAQKFADHLINRGYRVELGDLHVGAPKVATPMDAFQLAFEHEQKVSNEIREIARVANEVGDLDSRQLIDWFLNEQIEEEASVSEIIDRLKLVGNEGEGLLYLDARLGSRD</sequence>